<dbReference type="SMART" id="SM00100">
    <property type="entry name" value="cNMP"/>
    <property type="match status" value="1"/>
</dbReference>
<evidence type="ECO:0000313" key="9">
    <source>
        <dbReference type="Proteomes" id="UP000295497"/>
    </source>
</evidence>
<evidence type="ECO:0000259" key="1">
    <source>
        <dbReference type="PROSITE" id="PS50042"/>
    </source>
</evidence>
<dbReference type="GO" id="GO:0005829">
    <property type="term" value="C:cytosol"/>
    <property type="evidence" value="ECO:0007669"/>
    <property type="project" value="TreeGrafter"/>
</dbReference>
<reference evidence="2 9" key="2">
    <citation type="submission" date="2015-09" db="EMBL/GenBank/DDBJ databases">
        <title>Sorangium comparison.</title>
        <authorList>
            <person name="Zaburannyi N."/>
            <person name="Bunk B."/>
            <person name="Overmann J."/>
            <person name="Mueller R."/>
        </authorList>
    </citation>
    <scope>NUCLEOTIDE SEQUENCE [LARGE SCALE GENOMIC DNA]</scope>
    <source>
        <strain evidence="2 9">So ce836</strain>
    </source>
</reference>
<sequence>MIVPERIEQLSKVPLFKGLTPAALELISRVASEETHALGTKIFEHGDPGDKLYILLEGKVRISREIAGIGEEALAVLGPGAVFGEMALLDEAPRSADARVHERCRLLTVSKDAFEDLLFLHKELAYEVLWNVVRMLVQRLRETNNKLTFLSVSGKFE</sequence>
<feature type="domain" description="Cyclic nucleotide-binding" evidence="1">
    <location>
        <begin position="15"/>
        <end position="118"/>
    </location>
</feature>
<dbReference type="InterPro" id="IPR050397">
    <property type="entry name" value="Env_Response_Regulators"/>
</dbReference>
<evidence type="ECO:0000313" key="5">
    <source>
        <dbReference type="EMBL" id="KYG03552.1"/>
    </source>
</evidence>
<dbReference type="Proteomes" id="UP000075502">
    <property type="component" value="Unassembled WGS sequence"/>
</dbReference>
<dbReference type="EMBL" id="JELX01001425">
    <property type="protein sequence ID" value="KYF59047.1"/>
    <property type="molecule type" value="Genomic_DNA"/>
</dbReference>
<dbReference type="InterPro" id="IPR014710">
    <property type="entry name" value="RmlC-like_jellyroll"/>
</dbReference>
<dbReference type="EMBL" id="JEMC01002463">
    <property type="protein sequence ID" value="KYF87385.1"/>
    <property type="molecule type" value="Genomic_DNA"/>
</dbReference>
<dbReference type="EMBL" id="JEME01002670">
    <property type="protein sequence ID" value="KYG03552.1"/>
    <property type="molecule type" value="Genomic_DNA"/>
</dbReference>
<dbReference type="InterPro" id="IPR018490">
    <property type="entry name" value="cNMP-bd_dom_sf"/>
</dbReference>
<dbReference type="RefSeq" id="WP_061621876.1">
    <property type="nucleotide sequence ID" value="NZ_CP012672.1"/>
</dbReference>
<name>A0A150S4K0_SORCE</name>
<evidence type="ECO:0000313" key="6">
    <source>
        <dbReference type="Proteomes" id="UP000075502"/>
    </source>
</evidence>
<dbReference type="AlphaFoldDB" id="A0A150S4K0"/>
<evidence type="ECO:0000313" key="7">
    <source>
        <dbReference type="Proteomes" id="UP000075515"/>
    </source>
</evidence>
<proteinExistence type="predicted"/>
<dbReference type="PROSITE" id="PS00889">
    <property type="entry name" value="CNMP_BINDING_2"/>
    <property type="match status" value="1"/>
</dbReference>
<dbReference type="Proteomes" id="UP000295497">
    <property type="component" value="Chromosome"/>
</dbReference>
<organism evidence="4 7">
    <name type="scientific">Sorangium cellulosum</name>
    <name type="common">Polyangium cellulosum</name>
    <dbReference type="NCBI Taxonomy" id="56"/>
    <lineage>
        <taxon>Bacteria</taxon>
        <taxon>Pseudomonadati</taxon>
        <taxon>Myxococcota</taxon>
        <taxon>Polyangia</taxon>
        <taxon>Polyangiales</taxon>
        <taxon>Polyangiaceae</taxon>
        <taxon>Sorangium</taxon>
    </lineage>
</organism>
<gene>
    <name evidence="3" type="ORF">BE04_44155</name>
    <name evidence="4" type="ORF">BE18_12670</name>
    <name evidence="5" type="ORF">BE21_51185</name>
    <name evidence="2" type="ORF">SOCE836_056150</name>
</gene>
<dbReference type="PANTHER" id="PTHR24567:SF74">
    <property type="entry name" value="HTH-TYPE TRANSCRIPTIONAL REGULATOR ARCR"/>
    <property type="match status" value="1"/>
</dbReference>
<dbReference type="PROSITE" id="PS50042">
    <property type="entry name" value="CNMP_BINDING_3"/>
    <property type="match status" value="1"/>
</dbReference>
<dbReference type="PANTHER" id="PTHR24567">
    <property type="entry name" value="CRP FAMILY TRANSCRIPTIONAL REGULATORY PROTEIN"/>
    <property type="match status" value="1"/>
</dbReference>
<evidence type="ECO:0000313" key="2">
    <source>
        <dbReference type="EMBL" id="AUX33455.1"/>
    </source>
</evidence>
<dbReference type="GO" id="GO:0003700">
    <property type="term" value="F:DNA-binding transcription factor activity"/>
    <property type="evidence" value="ECO:0007669"/>
    <property type="project" value="TreeGrafter"/>
</dbReference>
<dbReference type="Gene3D" id="2.60.120.10">
    <property type="entry name" value="Jelly Rolls"/>
    <property type="match status" value="1"/>
</dbReference>
<dbReference type="SUPFAM" id="SSF51206">
    <property type="entry name" value="cAMP-binding domain-like"/>
    <property type="match status" value="1"/>
</dbReference>
<evidence type="ECO:0000313" key="3">
    <source>
        <dbReference type="EMBL" id="KYF59047.1"/>
    </source>
</evidence>
<dbReference type="EMBL" id="CP012672">
    <property type="protein sequence ID" value="AUX33455.1"/>
    <property type="molecule type" value="Genomic_DNA"/>
</dbReference>
<dbReference type="InterPro" id="IPR018488">
    <property type="entry name" value="cNMP-bd_CS"/>
</dbReference>
<dbReference type="InterPro" id="IPR000595">
    <property type="entry name" value="cNMP-bd_dom"/>
</dbReference>
<evidence type="ECO:0000313" key="8">
    <source>
        <dbReference type="Proteomes" id="UP000075604"/>
    </source>
</evidence>
<reference evidence="6 7" key="1">
    <citation type="submission" date="2014-02" db="EMBL/GenBank/DDBJ databases">
        <title>The small core and large imbalanced accessory genome model reveals a collaborative survival strategy of Sorangium cellulosum strains in nature.</title>
        <authorList>
            <person name="Han K."/>
            <person name="Peng R."/>
            <person name="Blom J."/>
            <person name="Li Y.-Z."/>
        </authorList>
    </citation>
    <scope>NUCLEOTIDE SEQUENCE [LARGE SCALE GENOMIC DNA]</scope>
    <source>
        <strain evidence="5 6">So0007-03</strain>
        <strain evidence="4 7">So0149</strain>
        <strain evidence="3 8">So0157-18</strain>
    </source>
</reference>
<dbReference type="CDD" id="cd00038">
    <property type="entry name" value="CAP_ED"/>
    <property type="match status" value="1"/>
</dbReference>
<protein>
    <submittedName>
        <fullName evidence="2">Cyclic nucleotide-binding protein</fullName>
    </submittedName>
    <submittedName>
        <fullName evidence="4">cAMP-binding protein</fullName>
    </submittedName>
</protein>
<dbReference type="Proteomes" id="UP000075515">
    <property type="component" value="Unassembled WGS sequence"/>
</dbReference>
<accession>A0A150S4K0</accession>
<dbReference type="Proteomes" id="UP000075604">
    <property type="component" value="Unassembled WGS sequence"/>
</dbReference>
<evidence type="ECO:0000313" key="4">
    <source>
        <dbReference type="EMBL" id="KYF87385.1"/>
    </source>
</evidence>
<dbReference type="Pfam" id="PF00027">
    <property type="entry name" value="cNMP_binding"/>
    <property type="match status" value="1"/>
</dbReference>